<gene>
    <name evidence="11" type="ORF">ECPE_LOCUS16900</name>
</gene>
<dbReference type="SMART" id="SM00156">
    <property type="entry name" value="PP2Ac"/>
    <property type="match status" value="1"/>
</dbReference>
<protein>
    <recommendedName>
        <fullName evidence="2">protein-serine/threonine phosphatase</fullName>
        <ecNumber evidence="2">3.1.3.16</ecNumber>
    </recommendedName>
</protein>
<evidence type="ECO:0000259" key="10">
    <source>
        <dbReference type="SMART" id="SM00156"/>
    </source>
</evidence>
<evidence type="ECO:0000256" key="1">
    <source>
        <dbReference type="ARBA" id="ARBA00001936"/>
    </source>
</evidence>
<evidence type="ECO:0000313" key="11">
    <source>
        <dbReference type="EMBL" id="VDP94174.1"/>
    </source>
</evidence>
<feature type="compositionally biased region" description="Polar residues" evidence="9">
    <location>
        <begin position="12"/>
        <end position="22"/>
    </location>
</feature>
<dbReference type="SUPFAM" id="SSF56300">
    <property type="entry name" value="Metallo-dependent phosphatases"/>
    <property type="match status" value="1"/>
</dbReference>
<dbReference type="Pfam" id="PF00149">
    <property type="entry name" value="Metallophos"/>
    <property type="match status" value="1"/>
</dbReference>
<evidence type="ECO:0000313" key="13">
    <source>
        <dbReference type="WBParaSite" id="ECPE_0001694301-mRNA-1"/>
    </source>
</evidence>
<dbReference type="GO" id="GO:0005737">
    <property type="term" value="C:cytoplasm"/>
    <property type="evidence" value="ECO:0007669"/>
    <property type="project" value="TreeGrafter"/>
</dbReference>
<dbReference type="PANTHER" id="PTHR11668:SF300">
    <property type="entry name" value="SERINE_THREONINE-PROTEIN PHOSPHATASE"/>
    <property type="match status" value="1"/>
</dbReference>
<dbReference type="AlphaFoldDB" id="A0A183BCG5"/>
<keyword evidence="12" id="KW-1185">Reference proteome</keyword>
<dbReference type="EMBL" id="UZAN01066431">
    <property type="protein sequence ID" value="VDP94174.1"/>
    <property type="molecule type" value="Genomic_DNA"/>
</dbReference>
<evidence type="ECO:0000256" key="4">
    <source>
        <dbReference type="ARBA" id="ARBA00022801"/>
    </source>
</evidence>
<dbReference type="WBParaSite" id="ECPE_0001694301-mRNA-1">
    <property type="protein sequence ID" value="ECPE_0001694301-mRNA-1"/>
    <property type="gene ID" value="ECPE_0001694301"/>
</dbReference>
<evidence type="ECO:0000256" key="2">
    <source>
        <dbReference type="ARBA" id="ARBA00013081"/>
    </source>
</evidence>
<name>A0A183BCG5_9TREM</name>
<feature type="region of interest" description="Disordered" evidence="9">
    <location>
        <begin position="1"/>
        <end position="22"/>
    </location>
</feature>
<evidence type="ECO:0000256" key="8">
    <source>
        <dbReference type="ARBA" id="ARBA00048336"/>
    </source>
</evidence>
<evidence type="ECO:0000256" key="3">
    <source>
        <dbReference type="ARBA" id="ARBA00022723"/>
    </source>
</evidence>
<evidence type="ECO:0000256" key="5">
    <source>
        <dbReference type="ARBA" id="ARBA00022912"/>
    </source>
</evidence>
<dbReference type="PANTHER" id="PTHR11668">
    <property type="entry name" value="SERINE/THREONINE PROTEIN PHOSPHATASE"/>
    <property type="match status" value="1"/>
</dbReference>
<dbReference type="Proteomes" id="UP000272942">
    <property type="component" value="Unassembled WGS sequence"/>
</dbReference>
<reference evidence="13" key="1">
    <citation type="submission" date="2016-06" db="UniProtKB">
        <authorList>
            <consortium name="WormBaseParasite"/>
        </authorList>
    </citation>
    <scope>IDENTIFICATION</scope>
</reference>
<dbReference type="PRINTS" id="PR00114">
    <property type="entry name" value="STPHPHTASE"/>
</dbReference>
<dbReference type="EC" id="3.1.3.16" evidence="2"/>
<keyword evidence="6" id="KW-0464">Manganese</keyword>
<proteinExistence type="predicted"/>
<evidence type="ECO:0000313" key="12">
    <source>
        <dbReference type="Proteomes" id="UP000272942"/>
    </source>
</evidence>
<dbReference type="GO" id="GO:0005634">
    <property type="term" value="C:nucleus"/>
    <property type="evidence" value="ECO:0007669"/>
    <property type="project" value="TreeGrafter"/>
</dbReference>
<dbReference type="GO" id="GO:0004722">
    <property type="term" value="F:protein serine/threonine phosphatase activity"/>
    <property type="evidence" value="ECO:0007669"/>
    <property type="project" value="UniProtKB-EC"/>
</dbReference>
<dbReference type="InterPro" id="IPR006186">
    <property type="entry name" value="Ser/Thr-sp_prot-phosphatase"/>
</dbReference>
<comment type="catalytic activity">
    <reaction evidence="7">
        <text>O-phospho-L-seryl-[protein] + H2O = L-seryl-[protein] + phosphate</text>
        <dbReference type="Rhea" id="RHEA:20629"/>
        <dbReference type="Rhea" id="RHEA-COMP:9863"/>
        <dbReference type="Rhea" id="RHEA-COMP:11604"/>
        <dbReference type="ChEBI" id="CHEBI:15377"/>
        <dbReference type="ChEBI" id="CHEBI:29999"/>
        <dbReference type="ChEBI" id="CHEBI:43474"/>
        <dbReference type="ChEBI" id="CHEBI:83421"/>
        <dbReference type="EC" id="3.1.3.16"/>
    </reaction>
</comment>
<accession>A0A183BCG5</accession>
<organism evidence="13">
    <name type="scientific">Echinostoma caproni</name>
    <dbReference type="NCBI Taxonomy" id="27848"/>
    <lineage>
        <taxon>Eukaryota</taxon>
        <taxon>Metazoa</taxon>
        <taxon>Spiralia</taxon>
        <taxon>Lophotrochozoa</taxon>
        <taxon>Platyhelminthes</taxon>
        <taxon>Trematoda</taxon>
        <taxon>Digenea</taxon>
        <taxon>Plagiorchiida</taxon>
        <taxon>Echinostomata</taxon>
        <taxon>Echinostomatoidea</taxon>
        <taxon>Echinostomatidae</taxon>
        <taxon>Echinostoma</taxon>
    </lineage>
</organism>
<keyword evidence="4" id="KW-0378">Hydrolase</keyword>
<evidence type="ECO:0000256" key="7">
    <source>
        <dbReference type="ARBA" id="ARBA00047761"/>
    </source>
</evidence>
<reference evidence="11 12" key="2">
    <citation type="submission" date="2018-11" db="EMBL/GenBank/DDBJ databases">
        <authorList>
            <consortium name="Pathogen Informatics"/>
        </authorList>
    </citation>
    <scope>NUCLEOTIDE SEQUENCE [LARGE SCALE GENOMIC DNA]</scope>
    <source>
        <strain evidence="11 12">Egypt</strain>
    </source>
</reference>
<dbReference type="Gene3D" id="3.60.21.10">
    <property type="match status" value="1"/>
</dbReference>
<dbReference type="OrthoDB" id="6238899at2759"/>
<dbReference type="InterPro" id="IPR029052">
    <property type="entry name" value="Metallo-depent_PP-like"/>
</dbReference>
<dbReference type="GO" id="GO:0046872">
    <property type="term" value="F:metal ion binding"/>
    <property type="evidence" value="ECO:0007669"/>
    <property type="project" value="UniProtKB-KW"/>
</dbReference>
<keyword evidence="3" id="KW-0479">Metal-binding</keyword>
<sequence>MRRGDPKLSGKPSVSKSKQQSISNKTRLLVNRLTDVQTLKGRPVQITELELHNICLLLLEILSDEPSCLSVKLNQPLNVVGDIRGHFTELLQTLTEIGHPPNTRYLFLGNYVGSGERSVETVTLLLAYKLLYPNKVFLLRGCHESDQQGRACGFRTEFGTRFNSRLWDVLMDTFNYLPVTAIIENVIFCSHGGISPCVLYSGCENAKQLQNFINLWIPRPSEIETNLLLTHFIWSEPDAQTDGWERNPRGLGYLFGAKEVQQFCERFDFLQLIRSGDLVQNGYEFFVDKRLITVFSAPGYMKLYKND</sequence>
<dbReference type="InterPro" id="IPR050341">
    <property type="entry name" value="PP1_catalytic_subunit"/>
</dbReference>
<feature type="domain" description="Serine/threonine specific protein phosphatases" evidence="10">
    <location>
        <begin position="46"/>
        <end position="306"/>
    </location>
</feature>
<evidence type="ECO:0000256" key="9">
    <source>
        <dbReference type="SAM" id="MobiDB-lite"/>
    </source>
</evidence>
<evidence type="ECO:0000256" key="6">
    <source>
        <dbReference type="ARBA" id="ARBA00023211"/>
    </source>
</evidence>
<keyword evidence="5" id="KW-0904">Protein phosphatase</keyword>
<comment type="cofactor">
    <cofactor evidence="1">
        <name>Mn(2+)</name>
        <dbReference type="ChEBI" id="CHEBI:29035"/>
    </cofactor>
</comment>
<comment type="catalytic activity">
    <reaction evidence="8">
        <text>O-phospho-L-threonyl-[protein] + H2O = L-threonyl-[protein] + phosphate</text>
        <dbReference type="Rhea" id="RHEA:47004"/>
        <dbReference type="Rhea" id="RHEA-COMP:11060"/>
        <dbReference type="Rhea" id="RHEA-COMP:11605"/>
        <dbReference type="ChEBI" id="CHEBI:15377"/>
        <dbReference type="ChEBI" id="CHEBI:30013"/>
        <dbReference type="ChEBI" id="CHEBI:43474"/>
        <dbReference type="ChEBI" id="CHEBI:61977"/>
        <dbReference type="EC" id="3.1.3.16"/>
    </reaction>
</comment>
<dbReference type="InterPro" id="IPR004843">
    <property type="entry name" value="Calcineurin-like_PHP"/>
</dbReference>